<protein>
    <recommendedName>
        <fullName evidence="3">Reverse transcriptase domain-containing protein</fullName>
    </recommendedName>
</protein>
<dbReference type="Gramene" id="C.cajan_37276.t">
    <property type="protein sequence ID" value="C.cajan_37276.t.cds1"/>
    <property type="gene ID" value="C.cajan_37276"/>
</dbReference>
<keyword evidence="2" id="KW-1185">Reference proteome</keyword>
<reference evidence="1" key="1">
    <citation type="journal article" date="2012" name="Nat. Biotechnol.">
        <title>Draft genome sequence of pigeonpea (Cajanus cajan), an orphan legume crop of resource-poor farmers.</title>
        <authorList>
            <person name="Varshney R.K."/>
            <person name="Chen W."/>
            <person name="Li Y."/>
            <person name="Bharti A.K."/>
            <person name="Saxena R.K."/>
            <person name="Schlueter J.A."/>
            <person name="Donoghue M.T."/>
            <person name="Azam S."/>
            <person name="Fan G."/>
            <person name="Whaley A.M."/>
            <person name="Farmer A.D."/>
            <person name="Sheridan J."/>
            <person name="Iwata A."/>
            <person name="Tuteja R."/>
            <person name="Penmetsa R.V."/>
            <person name="Wu W."/>
            <person name="Upadhyaya H.D."/>
            <person name="Yang S.P."/>
            <person name="Shah T."/>
            <person name="Saxena K.B."/>
            <person name="Michael T."/>
            <person name="McCombie W.R."/>
            <person name="Yang B."/>
            <person name="Zhang G."/>
            <person name="Yang H."/>
            <person name="Wang J."/>
            <person name="Spillane C."/>
            <person name="Cook D.R."/>
            <person name="May G.D."/>
            <person name="Xu X."/>
            <person name="Jackson S.A."/>
        </authorList>
    </citation>
    <scope>NUCLEOTIDE SEQUENCE [LARGE SCALE GENOMIC DNA]</scope>
</reference>
<evidence type="ECO:0000313" key="1">
    <source>
        <dbReference type="EMBL" id="KYP35200.1"/>
    </source>
</evidence>
<dbReference type="AlphaFoldDB" id="A0A151QY07"/>
<evidence type="ECO:0000313" key="2">
    <source>
        <dbReference type="Proteomes" id="UP000075243"/>
    </source>
</evidence>
<accession>A0A151QY07</accession>
<dbReference type="Proteomes" id="UP000075243">
    <property type="component" value="Unassembled WGS sequence"/>
</dbReference>
<sequence length="65" mass="7026">MESVKFQVLMNGEEVGPITPGRGLRQGDPLSPYLFIIYAEGLSSLLQQAEARGDIHGIKICRGAP</sequence>
<name>A0A151QY07_CAJCA</name>
<dbReference type="EMBL" id="KQ484425">
    <property type="protein sequence ID" value="KYP35200.1"/>
    <property type="molecule type" value="Genomic_DNA"/>
</dbReference>
<proteinExistence type="predicted"/>
<evidence type="ECO:0008006" key="3">
    <source>
        <dbReference type="Google" id="ProtNLM"/>
    </source>
</evidence>
<organism evidence="1 2">
    <name type="scientific">Cajanus cajan</name>
    <name type="common">Pigeon pea</name>
    <name type="synonym">Cajanus indicus</name>
    <dbReference type="NCBI Taxonomy" id="3821"/>
    <lineage>
        <taxon>Eukaryota</taxon>
        <taxon>Viridiplantae</taxon>
        <taxon>Streptophyta</taxon>
        <taxon>Embryophyta</taxon>
        <taxon>Tracheophyta</taxon>
        <taxon>Spermatophyta</taxon>
        <taxon>Magnoliopsida</taxon>
        <taxon>eudicotyledons</taxon>
        <taxon>Gunneridae</taxon>
        <taxon>Pentapetalae</taxon>
        <taxon>rosids</taxon>
        <taxon>fabids</taxon>
        <taxon>Fabales</taxon>
        <taxon>Fabaceae</taxon>
        <taxon>Papilionoideae</taxon>
        <taxon>50 kb inversion clade</taxon>
        <taxon>NPAAA clade</taxon>
        <taxon>indigoferoid/millettioid clade</taxon>
        <taxon>Phaseoleae</taxon>
        <taxon>Cajanus</taxon>
    </lineage>
</organism>
<gene>
    <name evidence="1" type="ORF">KK1_043790</name>
</gene>